<dbReference type="Pfam" id="PF13480">
    <property type="entry name" value="Acetyltransf_6"/>
    <property type="match status" value="1"/>
</dbReference>
<sequence>MKAADSLAALTSDLRVGTVAPNQALEWGTVMMSAFGFTSAGKAELVAARVGLPNFRQYAVWEGQRMVAVAALYFNGECANLMSAGTLPEARGRGAQTALLAARIRDAAAAGCRWVVAETGAEAPGEPNTSLRNMMRAGFELLYERVTWSWHA</sequence>
<dbReference type="SUPFAM" id="SSF55729">
    <property type="entry name" value="Acyl-CoA N-acyltransferases (Nat)"/>
    <property type="match status" value="1"/>
</dbReference>
<dbReference type="InterPro" id="IPR016181">
    <property type="entry name" value="Acyl_CoA_acyltransferase"/>
</dbReference>
<gene>
    <name evidence="2" type="ORF">SAMN05216259_1259</name>
</gene>
<accession>A0A1H0S180</accession>
<dbReference type="GO" id="GO:0016747">
    <property type="term" value="F:acyltransferase activity, transferring groups other than amino-acyl groups"/>
    <property type="evidence" value="ECO:0007669"/>
    <property type="project" value="InterPro"/>
</dbReference>
<dbReference type="Proteomes" id="UP000199341">
    <property type="component" value="Unassembled WGS sequence"/>
</dbReference>
<proteinExistence type="predicted"/>
<keyword evidence="3" id="KW-1185">Reference proteome</keyword>
<dbReference type="Gene3D" id="3.40.630.30">
    <property type="match status" value="1"/>
</dbReference>
<dbReference type="STRING" id="310781.SAMN05216259_1259"/>
<organism evidence="2 3">
    <name type="scientific">Actinacidiphila guanduensis</name>
    <dbReference type="NCBI Taxonomy" id="310781"/>
    <lineage>
        <taxon>Bacteria</taxon>
        <taxon>Bacillati</taxon>
        <taxon>Actinomycetota</taxon>
        <taxon>Actinomycetes</taxon>
        <taxon>Kitasatosporales</taxon>
        <taxon>Streptomycetaceae</taxon>
        <taxon>Actinacidiphila</taxon>
    </lineage>
</organism>
<keyword evidence="2" id="KW-0808">Transferase</keyword>
<evidence type="ECO:0000313" key="3">
    <source>
        <dbReference type="Proteomes" id="UP000199341"/>
    </source>
</evidence>
<dbReference type="InterPro" id="IPR000182">
    <property type="entry name" value="GNAT_dom"/>
</dbReference>
<dbReference type="PROSITE" id="PS51186">
    <property type="entry name" value="GNAT"/>
    <property type="match status" value="1"/>
</dbReference>
<evidence type="ECO:0000259" key="1">
    <source>
        <dbReference type="PROSITE" id="PS51186"/>
    </source>
</evidence>
<dbReference type="EMBL" id="FNIE01000025">
    <property type="protein sequence ID" value="SDP35377.1"/>
    <property type="molecule type" value="Genomic_DNA"/>
</dbReference>
<reference evidence="2 3" key="1">
    <citation type="submission" date="2016-10" db="EMBL/GenBank/DDBJ databases">
        <authorList>
            <person name="de Groot N.N."/>
        </authorList>
    </citation>
    <scope>NUCLEOTIDE SEQUENCE [LARGE SCALE GENOMIC DNA]</scope>
    <source>
        <strain evidence="2 3">CGMCC 4.2022</strain>
    </source>
</reference>
<dbReference type="InterPro" id="IPR038740">
    <property type="entry name" value="BioF2-like_GNAT_dom"/>
</dbReference>
<protein>
    <submittedName>
        <fullName evidence="2">Acetyltransferase (GNAT) domain-containing protein</fullName>
    </submittedName>
</protein>
<evidence type="ECO:0000313" key="2">
    <source>
        <dbReference type="EMBL" id="SDP35377.1"/>
    </source>
</evidence>
<dbReference type="AlphaFoldDB" id="A0A1H0S180"/>
<name>A0A1H0S180_9ACTN</name>
<feature type="domain" description="N-acetyltransferase" evidence="1">
    <location>
        <begin position="14"/>
        <end position="152"/>
    </location>
</feature>